<dbReference type="InterPro" id="IPR050469">
    <property type="entry name" value="Diguanylate_Cyclase"/>
</dbReference>
<protein>
    <recommendedName>
        <fullName evidence="2">diguanylate cyclase</fullName>
        <ecNumber evidence="2">2.7.7.65</ecNumber>
    </recommendedName>
</protein>
<dbReference type="Pfam" id="PF01590">
    <property type="entry name" value="GAF"/>
    <property type="match status" value="1"/>
</dbReference>
<evidence type="ECO:0000259" key="4">
    <source>
        <dbReference type="PROSITE" id="PS50887"/>
    </source>
</evidence>
<evidence type="ECO:0000313" key="7">
    <source>
        <dbReference type="Proteomes" id="UP000078406"/>
    </source>
</evidence>
<dbReference type="EC" id="2.7.7.65" evidence="2"/>
<dbReference type="GO" id="GO:0005886">
    <property type="term" value="C:plasma membrane"/>
    <property type="evidence" value="ECO:0007669"/>
    <property type="project" value="TreeGrafter"/>
</dbReference>
<evidence type="ECO:0000313" key="8">
    <source>
        <dbReference type="Proteomes" id="UP001569151"/>
    </source>
</evidence>
<dbReference type="GO" id="GO:0043709">
    <property type="term" value="P:cell adhesion involved in single-species biofilm formation"/>
    <property type="evidence" value="ECO:0007669"/>
    <property type="project" value="TreeGrafter"/>
</dbReference>
<proteinExistence type="predicted"/>
<comment type="catalytic activity">
    <reaction evidence="3">
        <text>2 GTP = 3',3'-c-di-GMP + 2 diphosphate</text>
        <dbReference type="Rhea" id="RHEA:24898"/>
        <dbReference type="ChEBI" id="CHEBI:33019"/>
        <dbReference type="ChEBI" id="CHEBI:37565"/>
        <dbReference type="ChEBI" id="CHEBI:58805"/>
        <dbReference type="EC" id="2.7.7.65"/>
    </reaction>
</comment>
<evidence type="ECO:0000313" key="6">
    <source>
        <dbReference type="EMBL" id="OAJ92378.1"/>
    </source>
</evidence>
<keyword evidence="8" id="KW-1185">Reference proteome</keyword>
<reference evidence="6 7" key="1">
    <citation type="journal article" date="2016" name="Syst. Appl. Microbiol.">
        <title>Vibrio bivalvicida sp. nov., a novel larval pathogen for bivalve molluscs reared in a hatchery.</title>
        <authorList>
            <person name="Dubert J."/>
            <person name="Romalde J.L."/>
            <person name="Prado S."/>
            <person name="Barja J.L."/>
        </authorList>
    </citation>
    <scope>NUCLEOTIDE SEQUENCE [LARGE SCALE GENOMIC DNA]</scope>
    <source>
        <strain evidence="6 7">605</strain>
    </source>
</reference>
<name>A0A177XUR9_9VIBR</name>
<dbReference type="Proteomes" id="UP000078406">
    <property type="component" value="Unassembled WGS sequence"/>
</dbReference>
<dbReference type="RefSeq" id="WP_049843974.1">
    <property type="nucleotide sequence ID" value="NZ_JBGOOF010000013.1"/>
</dbReference>
<dbReference type="PANTHER" id="PTHR45138:SF9">
    <property type="entry name" value="DIGUANYLATE CYCLASE DGCM-RELATED"/>
    <property type="match status" value="1"/>
</dbReference>
<dbReference type="PROSITE" id="PS50887">
    <property type="entry name" value="GGDEF"/>
    <property type="match status" value="1"/>
</dbReference>
<evidence type="ECO:0000256" key="2">
    <source>
        <dbReference type="ARBA" id="ARBA00012528"/>
    </source>
</evidence>
<dbReference type="Gene3D" id="3.30.70.270">
    <property type="match status" value="1"/>
</dbReference>
<dbReference type="InterPro" id="IPR000160">
    <property type="entry name" value="GGDEF_dom"/>
</dbReference>
<comment type="cofactor">
    <cofactor evidence="1">
        <name>Mg(2+)</name>
        <dbReference type="ChEBI" id="CHEBI:18420"/>
    </cofactor>
</comment>
<dbReference type="EMBL" id="LLEI02000083">
    <property type="protein sequence ID" value="OAJ92378.1"/>
    <property type="molecule type" value="Genomic_DNA"/>
</dbReference>
<keyword evidence="5" id="KW-0548">Nucleotidyltransferase</keyword>
<dbReference type="EMBL" id="JBGOOS010000012">
    <property type="protein sequence ID" value="MEZ8209206.1"/>
    <property type="molecule type" value="Genomic_DNA"/>
</dbReference>
<dbReference type="PANTHER" id="PTHR45138">
    <property type="entry name" value="REGULATORY COMPONENTS OF SENSORY TRANSDUCTION SYSTEM"/>
    <property type="match status" value="1"/>
</dbReference>
<dbReference type="Proteomes" id="UP001569151">
    <property type="component" value="Unassembled WGS sequence"/>
</dbReference>
<keyword evidence="5" id="KW-0808">Transferase</keyword>
<evidence type="ECO:0000256" key="1">
    <source>
        <dbReference type="ARBA" id="ARBA00001946"/>
    </source>
</evidence>
<dbReference type="CDD" id="cd01949">
    <property type="entry name" value="GGDEF"/>
    <property type="match status" value="1"/>
</dbReference>
<dbReference type="Pfam" id="PF00990">
    <property type="entry name" value="GGDEF"/>
    <property type="match status" value="1"/>
</dbReference>
<dbReference type="SUPFAM" id="SSF55073">
    <property type="entry name" value="Nucleotide cyclase"/>
    <property type="match status" value="1"/>
</dbReference>
<comment type="caution">
    <text evidence="6">The sequence shown here is derived from an EMBL/GenBank/DDBJ whole genome shotgun (WGS) entry which is preliminary data.</text>
</comment>
<dbReference type="GO" id="GO:1902201">
    <property type="term" value="P:negative regulation of bacterial-type flagellum-dependent cell motility"/>
    <property type="evidence" value="ECO:0007669"/>
    <property type="project" value="TreeGrafter"/>
</dbReference>
<dbReference type="SUPFAM" id="SSF55781">
    <property type="entry name" value="GAF domain-like"/>
    <property type="match status" value="1"/>
</dbReference>
<evidence type="ECO:0000256" key="3">
    <source>
        <dbReference type="ARBA" id="ARBA00034247"/>
    </source>
</evidence>
<dbReference type="NCBIfam" id="TIGR00254">
    <property type="entry name" value="GGDEF"/>
    <property type="match status" value="1"/>
</dbReference>
<dbReference type="InterPro" id="IPR043128">
    <property type="entry name" value="Rev_trsase/Diguanyl_cyclase"/>
</dbReference>
<dbReference type="Gene3D" id="3.30.450.40">
    <property type="match status" value="1"/>
</dbReference>
<dbReference type="AlphaFoldDB" id="A0A177XUR9"/>
<dbReference type="InterPro" id="IPR029787">
    <property type="entry name" value="Nucleotide_cyclase"/>
</dbReference>
<accession>A0A177XUR9</accession>
<dbReference type="InterPro" id="IPR003018">
    <property type="entry name" value="GAF"/>
</dbReference>
<dbReference type="SMART" id="SM00267">
    <property type="entry name" value="GGDEF"/>
    <property type="match status" value="1"/>
</dbReference>
<sequence>MVVESESEKVIRSLYQITNDYQKGFDIQISQLLMMGLERFDLDIGILSHIDGNKYTVLHCVTPEGVELNDGDTFEFDKTYCEITCHSIGPVMIENMGEHDQYAIHPAYQAFGLESYIGVPIFIDDEIFGTLNFSSAIPYPRKFKDIDVDALKLMASWIEVELIRRKQEDRLQQLNARLEYQAYHDALTGVANRRSMFKTVHLDIERMKRAGGKGTLAVVDIDHFKRVNDTHGHQVGDEVLKKVASAIKGQLVESDFIARFGGEEFIVWLPERDVEIRREIVEKVRSSVNSIEIDGRPMTVSVGSCEFDFANLESDQSDTATLHEIIQVADNNLYTAKDTGRNRTVCSSWCEQRNTSSEVQT</sequence>
<gene>
    <name evidence="5" type="ORF">ACED39_10490</name>
    <name evidence="6" type="ORF">APB76_20490</name>
</gene>
<dbReference type="GO" id="GO:0052621">
    <property type="term" value="F:diguanylate cyclase activity"/>
    <property type="evidence" value="ECO:0007669"/>
    <property type="project" value="UniProtKB-EC"/>
</dbReference>
<dbReference type="InterPro" id="IPR029016">
    <property type="entry name" value="GAF-like_dom_sf"/>
</dbReference>
<feature type="domain" description="GGDEF" evidence="4">
    <location>
        <begin position="212"/>
        <end position="349"/>
    </location>
</feature>
<reference evidence="5 8" key="2">
    <citation type="submission" date="2024-06" db="EMBL/GenBank/DDBJ databases">
        <authorList>
            <person name="Steensen K."/>
            <person name="Seneca J."/>
            <person name="Bartlau N."/>
            <person name="Yu A.X."/>
            <person name="Polz M.F."/>
        </authorList>
    </citation>
    <scope>NUCLEOTIDE SEQUENCE [LARGE SCALE GENOMIC DNA]</scope>
    <source>
        <strain evidence="5 8">1F146</strain>
    </source>
</reference>
<organism evidence="6 7">
    <name type="scientific">Vibrio bivalvicida</name>
    <dbReference type="NCBI Taxonomy" id="1276888"/>
    <lineage>
        <taxon>Bacteria</taxon>
        <taxon>Pseudomonadati</taxon>
        <taxon>Pseudomonadota</taxon>
        <taxon>Gammaproteobacteria</taxon>
        <taxon>Vibrionales</taxon>
        <taxon>Vibrionaceae</taxon>
        <taxon>Vibrio</taxon>
        <taxon>Vibrio oreintalis group</taxon>
    </lineage>
</organism>
<dbReference type="FunFam" id="3.30.70.270:FF:000001">
    <property type="entry name" value="Diguanylate cyclase domain protein"/>
    <property type="match status" value="1"/>
</dbReference>
<evidence type="ECO:0000313" key="5">
    <source>
        <dbReference type="EMBL" id="MEZ8209206.1"/>
    </source>
</evidence>